<keyword evidence="1" id="KW-0732">Signal</keyword>
<name>A0A453QF57_AEGTS</name>
<reference evidence="2" key="5">
    <citation type="journal article" date="2021" name="G3 (Bethesda)">
        <title>Aegilops tauschii genome assembly Aet v5.0 features greater sequence contiguity and improved annotation.</title>
        <authorList>
            <person name="Wang L."/>
            <person name="Zhu T."/>
            <person name="Rodriguez J.C."/>
            <person name="Deal K.R."/>
            <person name="Dubcovsky J."/>
            <person name="McGuire P.E."/>
            <person name="Lux T."/>
            <person name="Spannagl M."/>
            <person name="Mayer K.F.X."/>
            <person name="Baldrich P."/>
            <person name="Meyers B.C."/>
            <person name="Huo N."/>
            <person name="Gu Y.Q."/>
            <person name="Zhou H."/>
            <person name="Devos K.M."/>
            <person name="Bennetzen J.L."/>
            <person name="Unver T."/>
            <person name="Budak H."/>
            <person name="Gulick P.J."/>
            <person name="Galiba G."/>
            <person name="Kalapos B."/>
            <person name="Nelson D.R."/>
            <person name="Li P."/>
            <person name="You F.M."/>
            <person name="Luo M.C."/>
            <person name="Dvorak J."/>
        </authorList>
    </citation>
    <scope>NUCLEOTIDE SEQUENCE [LARGE SCALE GENOMIC DNA]</scope>
    <source>
        <strain evidence="2">cv. AL8/78</strain>
    </source>
</reference>
<reference evidence="3" key="1">
    <citation type="journal article" date="2014" name="Science">
        <title>Ancient hybridizations among the ancestral genomes of bread wheat.</title>
        <authorList>
            <consortium name="International Wheat Genome Sequencing Consortium,"/>
            <person name="Marcussen T."/>
            <person name="Sandve S.R."/>
            <person name="Heier L."/>
            <person name="Spannagl M."/>
            <person name="Pfeifer M."/>
            <person name="Jakobsen K.S."/>
            <person name="Wulff B.B."/>
            <person name="Steuernagel B."/>
            <person name="Mayer K.F."/>
            <person name="Olsen O.A."/>
        </authorList>
    </citation>
    <scope>NUCLEOTIDE SEQUENCE [LARGE SCALE GENOMIC DNA]</scope>
    <source>
        <strain evidence="3">cv. AL8/78</strain>
    </source>
</reference>
<feature type="chain" id="PRO_5019032691" description="Knottin scorpion toxin-like domain-containing protein" evidence="1">
    <location>
        <begin position="32"/>
        <end position="88"/>
    </location>
</feature>
<evidence type="ECO:0000256" key="1">
    <source>
        <dbReference type="SAM" id="SignalP"/>
    </source>
</evidence>
<keyword evidence="3" id="KW-1185">Reference proteome</keyword>
<organism evidence="2 3">
    <name type="scientific">Aegilops tauschii subsp. strangulata</name>
    <name type="common">Goatgrass</name>
    <dbReference type="NCBI Taxonomy" id="200361"/>
    <lineage>
        <taxon>Eukaryota</taxon>
        <taxon>Viridiplantae</taxon>
        <taxon>Streptophyta</taxon>
        <taxon>Embryophyta</taxon>
        <taxon>Tracheophyta</taxon>
        <taxon>Spermatophyta</taxon>
        <taxon>Magnoliopsida</taxon>
        <taxon>Liliopsida</taxon>
        <taxon>Poales</taxon>
        <taxon>Poaceae</taxon>
        <taxon>BOP clade</taxon>
        <taxon>Pooideae</taxon>
        <taxon>Triticodae</taxon>
        <taxon>Triticeae</taxon>
        <taxon>Triticinae</taxon>
        <taxon>Aegilops</taxon>
    </lineage>
</organism>
<dbReference type="Proteomes" id="UP000015105">
    <property type="component" value="Chromosome 7D"/>
</dbReference>
<dbReference type="Gramene" id="AET7Gv20082100.1">
    <property type="protein sequence ID" value="AET7Gv20082100.1"/>
    <property type="gene ID" value="AET7Gv20082100"/>
</dbReference>
<reference evidence="2" key="4">
    <citation type="submission" date="2019-03" db="UniProtKB">
        <authorList>
            <consortium name="EnsemblPlants"/>
        </authorList>
    </citation>
    <scope>IDENTIFICATION</scope>
</reference>
<dbReference type="EnsemblPlants" id="AET7Gv20082100.1">
    <property type="protein sequence ID" value="AET7Gv20082100.1"/>
    <property type="gene ID" value="AET7Gv20082100"/>
</dbReference>
<dbReference type="AlphaFoldDB" id="A0A453QF57"/>
<evidence type="ECO:0000313" key="2">
    <source>
        <dbReference type="EnsemblPlants" id="AET7Gv20082100.1"/>
    </source>
</evidence>
<protein>
    <recommendedName>
        <fullName evidence="4">Knottin scorpion toxin-like domain-containing protein</fullName>
    </recommendedName>
</protein>
<reference evidence="3" key="2">
    <citation type="journal article" date="2017" name="Nat. Plants">
        <title>The Aegilops tauschii genome reveals multiple impacts of transposons.</title>
        <authorList>
            <person name="Zhao G."/>
            <person name="Zou C."/>
            <person name="Li K."/>
            <person name="Wang K."/>
            <person name="Li T."/>
            <person name="Gao L."/>
            <person name="Zhang X."/>
            <person name="Wang H."/>
            <person name="Yang Z."/>
            <person name="Liu X."/>
            <person name="Jiang W."/>
            <person name="Mao L."/>
            <person name="Kong X."/>
            <person name="Jiao Y."/>
            <person name="Jia J."/>
        </authorList>
    </citation>
    <scope>NUCLEOTIDE SEQUENCE [LARGE SCALE GENOMIC DNA]</scope>
    <source>
        <strain evidence="3">cv. AL8/78</strain>
    </source>
</reference>
<accession>A0A453QF57</accession>
<evidence type="ECO:0000313" key="3">
    <source>
        <dbReference type="Proteomes" id="UP000015105"/>
    </source>
</evidence>
<sequence length="88" mass="9355">MAILKRNTRVVCLAVLVVMATTLLPFSTTQGACLVAPECSGPYPNVICGELCACYGYSKNGYCKDSRNCCCSGKNLKESVQVDPTANP</sequence>
<evidence type="ECO:0008006" key="4">
    <source>
        <dbReference type="Google" id="ProtNLM"/>
    </source>
</evidence>
<reference evidence="2" key="3">
    <citation type="journal article" date="2017" name="Nature">
        <title>Genome sequence of the progenitor of the wheat D genome Aegilops tauschii.</title>
        <authorList>
            <person name="Luo M.C."/>
            <person name="Gu Y.Q."/>
            <person name="Puiu D."/>
            <person name="Wang H."/>
            <person name="Twardziok S.O."/>
            <person name="Deal K.R."/>
            <person name="Huo N."/>
            <person name="Zhu T."/>
            <person name="Wang L."/>
            <person name="Wang Y."/>
            <person name="McGuire P.E."/>
            <person name="Liu S."/>
            <person name="Long H."/>
            <person name="Ramasamy R.K."/>
            <person name="Rodriguez J.C."/>
            <person name="Van S.L."/>
            <person name="Yuan L."/>
            <person name="Wang Z."/>
            <person name="Xia Z."/>
            <person name="Xiao L."/>
            <person name="Anderson O.D."/>
            <person name="Ouyang S."/>
            <person name="Liang Y."/>
            <person name="Zimin A.V."/>
            <person name="Pertea G."/>
            <person name="Qi P."/>
            <person name="Bennetzen J.L."/>
            <person name="Dai X."/>
            <person name="Dawson M.W."/>
            <person name="Muller H.G."/>
            <person name="Kugler K."/>
            <person name="Rivarola-Duarte L."/>
            <person name="Spannagl M."/>
            <person name="Mayer K.F.X."/>
            <person name="Lu F.H."/>
            <person name="Bevan M.W."/>
            <person name="Leroy P."/>
            <person name="Li P."/>
            <person name="You F.M."/>
            <person name="Sun Q."/>
            <person name="Liu Z."/>
            <person name="Lyons E."/>
            <person name="Wicker T."/>
            <person name="Salzberg S.L."/>
            <person name="Devos K.M."/>
            <person name="Dvorak J."/>
        </authorList>
    </citation>
    <scope>NUCLEOTIDE SEQUENCE [LARGE SCALE GENOMIC DNA]</scope>
    <source>
        <strain evidence="2">cv. AL8/78</strain>
    </source>
</reference>
<proteinExistence type="predicted"/>
<feature type="signal peptide" evidence="1">
    <location>
        <begin position="1"/>
        <end position="31"/>
    </location>
</feature>